<accession>A0A7H1BB97</accession>
<evidence type="ECO:0000313" key="3">
    <source>
        <dbReference type="Proteomes" id="UP000516428"/>
    </source>
</evidence>
<dbReference type="Gene3D" id="3.40.50.300">
    <property type="entry name" value="P-loop containing nucleotide triphosphate hydrolases"/>
    <property type="match status" value="1"/>
</dbReference>
<organism evidence="2 3">
    <name type="scientific">Streptomyces xanthii</name>
    <dbReference type="NCBI Taxonomy" id="2768069"/>
    <lineage>
        <taxon>Bacteria</taxon>
        <taxon>Bacillati</taxon>
        <taxon>Actinomycetota</taxon>
        <taxon>Actinomycetes</taxon>
        <taxon>Kitasatosporales</taxon>
        <taxon>Streptomycetaceae</taxon>
        <taxon>Streptomyces</taxon>
    </lineage>
</organism>
<proteinExistence type="predicted"/>
<feature type="region of interest" description="Disordered" evidence="1">
    <location>
        <begin position="119"/>
        <end position="138"/>
    </location>
</feature>
<gene>
    <name evidence="2" type="ORF">IAG42_22075</name>
</gene>
<protein>
    <submittedName>
        <fullName evidence="2">AAA family ATPase</fullName>
    </submittedName>
</protein>
<dbReference type="Pfam" id="PF13671">
    <property type="entry name" value="AAA_33"/>
    <property type="match status" value="1"/>
</dbReference>
<name>A0A7H1BB97_9ACTN</name>
<keyword evidence="3" id="KW-1185">Reference proteome</keyword>
<dbReference type="InterPro" id="IPR027417">
    <property type="entry name" value="P-loop_NTPase"/>
</dbReference>
<dbReference type="Proteomes" id="UP000516428">
    <property type="component" value="Chromosome"/>
</dbReference>
<dbReference type="AlphaFoldDB" id="A0A7H1BB97"/>
<dbReference type="SUPFAM" id="SSF52540">
    <property type="entry name" value="P-loop containing nucleoside triphosphate hydrolases"/>
    <property type="match status" value="1"/>
</dbReference>
<dbReference type="EMBL" id="CP061281">
    <property type="protein sequence ID" value="QNS06002.1"/>
    <property type="molecule type" value="Genomic_DNA"/>
</dbReference>
<evidence type="ECO:0000313" key="2">
    <source>
        <dbReference type="EMBL" id="QNS06002.1"/>
    </source>
</evidence>
<evidence type="ECO:0000256" key="1">
    <source>
        <dbReference type="SAM" id="MobiDB-lite"/>
    </source>
</evidence>
<dbReference type="KEGG" id="sxn:IAG42_22075"/>
<dbReference type="RefSeq" id="WP_188338686.1">
    <property type="nucleotide sequence ID" value="NZ_CP061281.1"/>
</dbReference>
<reference evidence="2 3" key="1">
    <citation type="submission" date="2020-09" db="EMBL/GenBank/DDBJ databases">
        <title>A novel species.</title>
        <authorList>
            <person name="Gao J."/>
        </authorList>
    </citation>
    <scope>NUCLEOTIDE SEQUENCE [LARGE SCALE GENOMIC DNA]</scope>
    <source>
        <strain evidence="2 3">CRXT-Y-14</strain>
    </source>
</reference>
<sequence length="181" mass="19765">MQELDSAVILITGAMAAGKSTVAQLLAERLPRSVHLRGDTFRRMIVSGREEFLPQPSAEATAQLRLRHEATATIADLYARSGWTVVAQDIVLGDHLTAFLTSVTTRPLYLVVLSPPPETLTTREASRPKTGYGGPWTPTTLDTTLRRETPRLGLWLDTSEQTPEETVDAILAGLTTARITD</sequence>